<dbReference type="EMBL" id="LSBA01000038">
    <property type="protein sequence ID" value="KXZ13391.1"/>
    <property type="molecule type" value="Genomic_DNA"/>
</dbReference>
<keyword evidence="2" id="KW-1185">Reference proteome</keyword>
<protein>
    <recommendedName>
        <fullName evidence="3">DUF3199 family protein</fullName>
    </recommendedName>
</protein>
<organism evidence="1 2">
    <name type="scientific">Bacillus nakamurai</name>
    <dbReference type="NCBI Taxonomy" id="1793963"/>
    <lineage>
        <taxon>Bacteria</taxon>
        <taxon>Bacillati</taxon>
        <taxon>Bacillota</taxon>
        <taxon>Bacilli</taxon>
        <taxon>Bacillales</taxon>
        <taxon>Bacillaceae</taxon>
        <taxon>Bacillus</taxon>
    </lineage>
</organism>
<accession>A0A150F2T8</accession>
<dbReference type="InterPro" id="IPR036558">
    <property type="entry name" value="YqbG-like_sf"/>
</dbReference>
<dbReference type="AlphaFoldDB" id="A0A150F2T8"/>
<dbReference type="STRING" id="1793963.AXI58_04420"/>
<reference evidence="2" key="1">
    <citation type="submission" date="2016-02" db="EMBL/GenBank/DDBJ databases">
        <authorList>
            <person name="Dunlap C."/>
        </authorList>
    </citation>
    <scope>NUCLEOTIDE SEQUENCE [LARGE SCALE GENOMIC DNA]</scope>
    <source>
        <strain evidence="2">NRRL B-41092</strain>
    </source>
</reference>
<evidence type="ECO:0008006" key="3">
    <source>
        <dbReference type="Google" id="ProtNLM"/>
    </source>
</evidence>
<name>A0A150F2T8_9BACI</name>
<comment type="caution">
    <text evidence="1">The sequence shown here is derived from an EMBL/GenBank/DDBJ whole genome shotgun (WGS) entry which is preliminary data.</text>
</comment>
<dbReference type="Pfam" id="PF11436">
    <property type="entry name" value="DUF3199"/>
    <property type="match status" value="1"/>
</dbReference>
<dbReference type="OrthoDB" id="2680636at2"/>
<evidence type="ECO:0000313" key="2">
    <source>
        <dbReference type="Proteomes" id="UP000075430"/>
    </source>
</evidence>
<dbReference type="SUPFAM" id="SSF116915">
    <property type="entry name" value="Hypothetical protein YqbG"/>
    <property type="match status" value="1"/>
</dbReference>
<dbReference type="InterPro" id="IPR013514">
    <property type="entry name" value="DUF3199_YqbG"/>
</dbReference>
<proteinExistence type="predicted"/>
<sequence length="127" mass="13954">MLIQPSDVASYSVYDQVKNRPEQLLVQDILEAEAEAARLTGHPFTDPMYTPLPEKAKLAIVKLAQYFALLNQNEAAASAYQSEKIGDYTYTVAAEGGIQKPAVYHLLSDYITPGYSPVSSSVKVRTL</sequence>
<dbReference type="Proteomes" id="UP000075430">
    <property type="component" value="Unassembled WGS sequence"/>
</dbReference>
<evidence type="ECO:0000313" key="1">
    <source>
        <dbReference type="EMBL" id="KXZ13391.1"/>
    </source>
</evidence>
<gene>
    <name evidence="1" type="ORF">AXI58_04420</name>
</gene>
<dbReference type="Gene3D" id="1.10.3230.10">
    <property type="entry name" value="YqbG-like"/>
    <property type="match status" value="1"/>
</dbReference>
<dbReference type="RefSeq" id="WP_061523166.1">
    <property type="nucleotide sequence ID" value="NZ_JAJJBV010000035.1"/>
</dbReference>
<dbReference type="CDD" id="cd08053">
    <property type="entry name" value="Yqbg"/>
    <property type="match status" value="1"/>
</dbReference>